<sequence>MSSEGRQRQPMKVLRPVARGNKVFFLAGFNFGICSYFITFSISVFIRLANNSTLKQKLCSFKTGATLSLKSSQDLVRMCSSRLLVVGGKSKNIENWSRGSYWTCYHKRFHWAPKFIIGTIIFYGLSYLWAVKVAAKIYHNLVTMFVIFSTGALFQSSFDCLTW</sequence>
<proteinExistence type="predicted"/>
<keyword evidence="3" id="KW-1185">Reference proteome</keyword>
<feature type="transmembrane region" description="Helical" evidence="1">
    <location>
        <begin position="111"/>
        <end position="130"/>
    </location>
</feature>
<evidence type="ECO:0000256" key="1">
    <source>
        <dbReference type="SAM" id="Phobius"/>
    </source>
</evidence>
<feature type="transmembrane region" description="Helical" evidence="1">
    <location>
        <begin position="137"/>
        <end position="158"/>
    </location>
</feature>
<dbReference type="AlphaFoldDB" id="A0AAV0ZYF1"/>
<keyword evidence="1" id="KW-1133">Transmembrane helix</keyword>
<evidence type="ECO:0000313" key="2">
    <source>
        <dbReference type="EMBL" id="CAI8603460.1"/>
    </source>
</evidence>
<name>A0AAV0ZYF1_VICFA</name>
<dbReference type="Proteomes" id="UP001157006">
    <property type="component" value="Chromosome 3"/>
</dbReference>
<evidence type="ECO:0000313" key="3">
    <source>
        <dbReference type="Proteomes" id="UP001157006"/>
    </source>
</evidence>
<accession>A0AAV0ZYF1</accession>
<protein>
    <submittedName>
        <fullName evidence="2">Uncharacterized protein</fullName>
    </submittedName>
</protein>
<keyword evidence="1" id="KW-0472">Membrane</keyword>
<dbReference type="EMBL" id="OX451738">
    <property type="protein sequence ID" value="CAI8603460.1"/>
    <property type="molecule type" value="Genomic_DNA"/>
</dbReference>
<feature type="transmembrane region" description="Helical" evidence="1">
    <location>
        <begin position="21"/>
        <end position="46"/>
    </location>
</feature>
<reference evidence="2 3" key="1">
    <citation type="submission" date="2023-01" db="EMBL/GenBank/DDBJ databases">
        <authorList>
            <person name="Kreplak J."/>
        </authorList>
    </citation>
    <scope>NUCLEOTIDE SEQUENCE [LARGE SCALE GENOMIC DNA]</scope>
</reference>
<organism evidence="2 3">
    <name type="scientific">Vicia faba</name>
    <name type="common">Broad bean</name>
    <name type="synonym">Faba vulgaris</name>
    <dbReference type="NCBI Taxonomy" id="3906"/>
    <lineage>
        <taxon>Eukaryota</taxon>
        <taxon>Viridiplantae</taxon>
        <taxon>Streptophyta</taxon>
        <taxon>Embryophyta</taxon>
        <taxon>Tracheophyta</taxon>
        <taxon>Spermatophyta</taxon>
        <taxon>Magnoliopsida</taxon>
        <taxon>eudicotyledons</taxon>
        <taxon>Gunneridae</taxon>
        <taxon>Pentapetalae</taxon>
        <taxon>rosids</taxon>
        <taxon>fabids</taxon>
        <taxon>Fabales</taxon>
        <taxon>Fabaceae</taxon>
        <taxon>Papilionoideae</taxon>
        <taxon>50 kb inversion clade</taxon>
        <taxon>NPAAA clade</taxon>
        <taxon>Hologalegina</taxon>
        <taxon>IRL clade</taxon>
        <taxon>Fabeae</taxon>
        <taxon>Vicia</taxon>
    </lineage>
</organism>
<gene>
    <name evidence="2" type="ORF">VFH_III087400</name>
</gene>
<keyword evidence="1" id="KW-0812">Transmembrane</keyword>